<dbReference type="SMART" id="SM00020">
    <property type="entry name" value="Tryp_SPc"/>
    <property type="match status" value="1"/>
</dbReference>
<evidence type="ECO:0000256" key="3">
    <source>
        <dbReference type="ARBA" id="ARBA00022729"/>
    </source>
</evidence>
<dbReference type="PANTHER" id="PTHR24264:SF83">
    <property type="entry name" value="COMPLEMENT FACTOR I"/>
    <property type="match status" value="1"/>
</dbReference>
<evidence type="ECO:0000256" key="9">
    <source>
        <dbReference type="SAM" id="SignalP"/>
    </source>
</evidence>
<evidence type="ECO:0000256" key="7">
    <source>
        <dbReference type="ARBA" id="ARBA00023157"/>
    </source>
</evidence>
<dbReference type="PROSITE" id="PS00134">
    <property type="entry name" value="TRYPSIN_HIS"/>
    <property type="match status" value="1"/>
</dbReference>
<keyword evidence="7" id="KW-1015">Disulfide bond</keyword>
<feature type="chain" id="PRO_5012452377" evidence="9">
    <location>
        <begin position="16"/>
        <end position="269"/>
    </location>
</feature>
<dbReference type="GO" id="GO:0004252">
    <property type="term" value="F:serine-type endopeptidase activity"/>
    <property type="evidence" value="ECO:0007669"/>
    <property type="project" value="InterPro"/>
</dbReference>
<keyword evidence="4 8" id="KW-0378">Hydrolase</keyword>
<name>R9TFT7_ACAPC</name>
<dbReference type="PANTHER" id="PTHR24264">
    <property type="entry name" value="TRYPSIN-RELATED"/>
    <property type="match status" value="1"/>
</dbReference>
<dbReference type="GO" id="GO:0005615">
    <property type="term" value="C:extracellular space"/>
    <property type="evidence" value="ECO:0007669"/>
    <property type="project" value="TreeGrafter"/>
</dbReference>
<dbReference type="EMBL" id="KC989852">
    <property type="protein sequence ID" value="AGN29625.1"/>
    <property type="molecule type" value="mRNA"/>
</dbReference>
<dbReference type="Pfam" id="PF00089">
    <property type="entry name" value="Trypsin"/>
    <property type="match status" value="1"/>
</dbReference>
<protein>
    <submittedName>
        <fullName evidence="11">Trypsin</fullName>
    </submittedName>
</protein>
<feature type="domain" description="Peptidase S1" evidence="10">
    <location>
        <begin position="38"/>
        <end position="268"/>
    </location>
</feature>
<evidence type="ECO:0000256" key="8">
    <source>
        <dbReference type="RuleBase" id="RU363034"/>
    </source>
</evidence>
<keyword evidence="6" id="KW-0865">Zymogen</keyword>
<evidence type="ECO:0000256" key="1">
    <source>
        <dbReference type="ARBA" id="ARBA00007664"/>
    </source>
</evidence>
<evidence type="ECO:0000256" key="2">
    <source>
        <dbReference type="ARBA" id="ARBA00022670"/>
    </source>
</evidence>
<dbReference type="GO" id="GO:0006508">
    <property type="term" value="P:proteolysis"/>
    <property type="evidence" value="ECO:0007669"/>
    <property type="project" value="UniProtKB-KW"/>
</dbReference>
<dbReference type="CDD" id="cd00190">
    <property type="entry name" value="Tryp_SPc"/>
    <property type="match status" value="1"/>
</dbReference>
<dbReference type="InterPro" id="IPR001254">
    <property type="entry name" value="Trypsin_dom"/>
</dbReference>
<dbReference type="InterPro" id="IPR018114">
    <property type="entry name" value="TRYPSIN_HIS"/>
</dbReference>
<dbReference type="InterPro" id="IPR033116">
    <property type="entry name" value="TRYPSIN_SER"/>
</dbReference>
<dbReference type="Gene3D" id="2.40.10.10">
    <property type="entry name" value="Trypsin-like serine proteases"/>
    <property type="match status" value="1"/>
</dbReference>
<organism evidence="11">
    <name type="scientific">Acartia pacifica</name>
    <name type="common">Copepod</name>
    <dbReference type="NCBI Taxonomy" id="335913"/>
    <lineage>
        <taxon>Eukaryota</taxon>
        <taxon>Metazoa</taxon>
        <taxon>Ecdysozoa</taxon>
        <taxon>Arthropoda</taxon>
        <taxon>Crustacea</taxon>
        <taxon>Multicrustacea</taxon>
        <taxon>Hexanauplia</taxon>
        <taxon>Copepoda</taxon>
        <taxon>Calanoida</taxon>
        <taxon>Acartiidae</taxon>
        <taxon>Acartia</taxon>
    </lineage>
</organism>
<sequence length="269" mass="28293">MKVFLILGLAALATAAPRASQLLKNPRSTPLSRGGGRIVGGEDAYYGEFPHQIMLLRGGPDGSLMCGGSLISANWVVTAAHCCDGQSASRLGVAVGSHNLYSDDDEQENIQVSRVVMHESYDDWTITNDICLLELETPATMGSKVGTIGLPSQNEEYDEGTMCTVTGWGTTSEGGSLARVLQKVDVPVVSDDNCRDAYGQNDIADSMICAGLDQGGKDSGQGDSGGPFMCGNQLSGVVSWGYGCAEAGFPGVYTQTSYFVDWVNSHASL</sequence>
<dbReference type="InterPro" id="IPR009003">
    <property type="entry name" value="Peptidase_S1_PA"/>
</dbReference>
<dbReference type="FunFam" id="2.40.10.10:FF:000077">
    <property type="entry name" value="Predicted protein"/>
    <property type="match status" value="1"/>
</dbReference>
<evidence type="ECO:0000259" key="10">
    <source>
        <dbReference type="PROSITE" id="PS50240"/>
    </source>
</evidence>
<keyword evidence="3 9" id="KW-0732">Signal</keyword>
<evidence type="ECO:0000256" key="5">
    <source>
        <dbReference type="ARBA" id="ARBA00022825"/>
    </source>
</evidence>
<comment type="similarity">
    <text evidence="1">Belongs to the peptidase S1 family.</text>
</comment>
<dbReference type="PROSITE" id="PS00135">
    <property type="entry name" value="TRYPSIN_SER"/>
    <property type="match status" value="1"/>
</dbReference>
<keyword evidence="5 8" id="KW-0720">Serine protease</keyword>
<accession>R9TFT7</accession>
<evidence type="ECO:0000256" key="4">
    <source>
        <dbReference type="ARBA" id="ARBA00022801"/>
    </source>
</evidence>
<keyword evidence="2 8" id="KW-0645">Protease</keyword>
<dbReference type="InterPro" id="IPR050127">
    <property type="entry name" value="Serine_Proteases_S1"/>
</dbReference>
<evidence type="ECO:0000313" key="11">
    <source>
        <dbReference type="EMBL" id="AGN29625.1"/>
    </source>
</evidence>
<reference evidence="11" key="1">
    <citation type="journal article" date="2013" name="J. Exp. Mar. Biol. Ecol.">
        <title>An improved method for achieving high-quality RNA for copepod gene transcriptomic studies.</title>
        <authorList>
            <person name="Zhang H."/>
            <person name="Finiguerra M."/>
            <person name="Dam H.G."/>
            <person name="Huang Y."/>
            <person name="Xu D."/>
            <person name="Liu G."/>
            <person name="Lin S."/>
        </authorList>
    </citation>
    <scope>NUCLEOTIDE SEQUENCE</scope>
</reference>
<dbReference type="PRINTS" id="PR00722">
    <property type="entry name" value="CHYMOTRYPSIN"/>
</dbReference>
<dbReference type="PROSITE" id="PS50240">
    <property type="entry name" value="TRYPSIN_DOM"/>
    <property type="match status" value="1"/>
</dbReference>
<evidence type="ECO:0000256" key="6">
    <source>
        <dbReference type="ARBA" id="ARBA00023145"/>
    </source>
</evidence>
<feature type="signal peptide" evidence="9">
    <location>
        <begin position="1"/>
        <end position="15"/>
    </location>
</feature>
<dbReference type="SUPFAM" id="SSF50494">
    <property type="entry name" value="Trypsin-like serine proteases"/>
    <property type="match status" value="1"/>
</dbReference>
<dbReference type="InterPro" id="IPR043504">
    <property type="entry name" value="Peptidase_S1_PA_chymotrypsin"/>
</dbReference>
<dbReference type="AlphaFoldDB" id="R9TFT7"/>
<proteinExistence type="evidence at transcript level"/>
<dbReference type="InterPro" id="IPR001314">
    <property type="entry name" value="Peptidase_S1A"/>
</dbReference>